<evidence type="ECO:0000313" key="10">
    <source>
        <dbReference type="EMBL" id="KAL0850268.1"/>
    </source>
</evidence>
<comment type="similarity">
    <text evidence="9">Belongs to the insect chemoreceptor superfamily. Heteromeric odorant receptor channel (TC 1.A.69) family.</text>
</comment>
<evidence type="ECO:0000256" key="6">
    <source>
        <dbReference type="ARBA" id="ARBA00023136"/>
    </source>
</evidence>
<evidence type="ECO:0000256" key="5">
    <source>
        <dbReference type="ARBA" id="ARBA00022989"/>
    </source>
</evidence>
<feature type="transmembrane region" description="Helical" evidence="9">
    <location>
        <begin position="289"/>
        <end position="309"/>
    </location>
</feature>
<sequence>MAENERVIAQREIDETLSKCNIFMRLNGLSFIDAPPKTTQDKIKVYFAFVVSSSLLFWMLVGEFAFTVSLLSGSVSVEEIIKSYVHIAGYDSMSFGKFILIWYNMSAFRKLVNELSDIWPVTTSDSASAEIKRNSLHALRIMQIFYMFWNVFGVWMYNLTPIALYLYQLARGEHSELGYIWHVYYPFDRTKPAVHAFAFLFEMFGGLSSVNSMLSADILFITMASHISMLLRLLQVKIRAIGTSGQDVHVEKYKQSQYCYGTIVDAVKIHQRLISYGNDLENAFTIVNLLNVLLSSVNICCVVFSIVFLEPVMEMGNKLFIGAALTQMGVVCWYADDIYRASAGVADAVYESGWYRCDPRCRRALLVLLQRSQKPLYFTAFKFRPITMITYSSILTTSYSYFTLLYTAYRRN</sequence>
<keyword evidence="7 9" id="KW-0675">Receptor</keyword>
<gene>
    <name evidence="10" type="ORF">ABMA28_012109</name>
</gene>
<proteinExistence type="inferred from homology"/>
<keyword evidence="8 9" id="KW-0807">Transducer</keyword>
<dbReference type="Pfam" id="PF02949">
    <property type="entry name" value="7tm_6"/>
    <property type="match status" value="1"/>
</dbReference>
<dbReference type="GO" id="GO:0007165">
    <property type="term" value="P:signal transduction"/>
    <property type="evidence" value="ECO:0007669"/>
    <property type="project" value="UniProtKB-KW"/>
</dbReference>
<keyword evidence="2 9" id="KW-0716">Sensory transduction</keyword>
<feature type="transmembrane region" description="Helical" evidence="9">
    <location>
        <begin position="388"/>
        <end position="409"/>
    </location>
</feature>
<keyword evidence="5 9" id="KW-1133">Transmembrane helix</keyword>
<dbReference type="GO" id="GO:0005886">
    <property type="term" value="C:plasma membrane"/>
    <property type="evidence" value="ECO:0007669"/>
    <property type="project" value="UniProtKB-SubCell"/>
</dbReference>
<reference evidence="10 11" key="1">
    <citation type="submission" date="2024-06" db="EMBL/GenBank/DDBJ databases">
        <title>A chromosome-level genome assembly of beet webworm, Loxostege sticticalis.</title>
        <authorList>
            <person name="Zhang Y."/>
        </authorList>
    </citation>
    <scope>NUCLEOTIDE SEQUENCE [LARGE SCALE GENOMIC DNA]</scope>
    <source>
        <strain evidence="10">AQ028</strain>
        <tissue evidence="10">Male pupae</tissue>
    </source>
</reference>
<keyword evidence="4 9" id="KW-0552">Olfaction</keyword>
<evidence type="ECO:0000256" key="4">
    <source>
        <dbReference type="ARBA" id="ARBA00022725"/>
    </source>
</evidence>
<evidence type="ECO:0000256" key="8">
    <source>
        <dbReference type="ARBA" id="ARBA00023224"/>
    </source>
</evidence>
<dbReference type="GO" id="GO:0007608">
    <property type="term" value="P:sensory perception of smell"/>
    <property type="evidence" value="ECO:0007669"/>
    <property type="project" value="UniProtKB-KW"/>
</dbReference>
<feature type="transmembrane region" description="Helical" evidence="9">
    <location>
        <begin position="144"/>
        <end position="167"/>
    </location>
</feature>
<dbReference type="InterPro" id="IPR004117">
    <property type="entry name" value="7tm6_olfct_rcpt"/>
</dbReference>
<organism evidence="10 11">
    <name type="scientific">Loxostege sticticalis</name>
    <name type="common">Beet webworm moth</name>
    <dbReference type="NCBI Taxonomy" id="481309"/>
    <lineage>
        <taxon>Eukaryota</taxon>
        <taxon>Metazoa</taxon>
        <taxon>Ecdysozoa</taxon>
        <taxon>Arthropoda</taxon>
        <taxon>Hexapoda</taxon>
        <taxon>Insecta</taxon>
        <taxon>Pterygota</taxon>
        <taxon>Neoptera</taxon>
        <taxon>Endopterygota</taxon>
        <taxon>Lepidoptera</taxon>
        <taxon>Glossata</taxon>
        <taxon>Ditrysia</taxon>
        <taxon>Pyraloidea</taxon>
        <taxon>Crambidae</taxon>
        <taxon>Pyraustinae</taxon>
        <taxon>Loxostege</taxon>
    </lineage>
</organism>
<dbReference type="PANTHER" id="PTHR21137:SF44">
    <property type="entry name" value="ODORANT RECEPTOR 13A-RELATED"/>
    <property type="match status" value="1"/>
</dbReference>
<evidence type="ECO:0000313" key="11">
    <source>
        <dbReference type="Proteomes" id="UP001549921"/>
    </source>
</evidence>
<name>A0ABD0TM11_LOXSC</name>
<keyword evidence="3 9" id="KW-0812">Transmembrane</keyword>
<feature type="transmembrane region" description="Helical" evidence="9">
    <location>
        <begin position="45"/>
        <end position="71"/>
    </location>
</feature>
<comment type="subcellular location">
    <subcellularLocation>
        <location evidence="9">Cell membrane</location>
        <topology evidence="9">Multi-pass membrane protein</topology>
    </subcellularLocation>
    <subcellularLocation>
        <location evidence="1">Membrane</location>
        <topology evidence="1">Multi-pass membrane protein</topology>
    </subcellularLocation>
</comment>
<comment type="caution">
    <text evidence="10">The sequence shown here is derived from an EMBL/GenBank/DDBJ whole genome shotgun (WGS) entry which is preliminary data.</text>
</comment>
<dbReference type="PANTHER" id="PTHR21137">
    <property type="entry name" value="ODORANT RECEPTOR"/>
    <property type="match status" value="1"/>
</dbReference>
<evidence type="ECO:0000256" key="3">
    <source>
        <dbReference type="ARBA" id="ARBA00022692"/>
    </source>
</evidence>
<dbReference type="AlphaFoldDB" id="A0ABD0TM11"/>
<comment type="caution">
    <text evidence="9">Lacks conserved residue(s) required for the propagation of feature annotation.</text>
</comment>
<keyword evidence="6 9" id="KW-0472">Membrane</keyword>
<evidence type="ECO:0000256" key="1">
    <source>
        <dbReference type="ARBA" id="ARBA00004141"/>
    </source>
</evidence>
<accession>A0ABD0TM11</accession>
<feature type="transmembrane region" description="Helical" evidence="9">
    <location>
        <begin position="213"/>
        <end position="234"/>
    </location>
</feature>
<dbReference type="EMBL" id="JBEDNZ010000003">
    <property type="protein sequence ID" value="KAL0850268.1"/>
    <property type="molecule type" value="Genomic_DNA"/>
</dbReference>
<evidence type="ECO:0000256" key="9">
    <source>
        <dbReference type="RuleBase" id="RU351113"/>
    </source>
</evidence>
<protein>
    <recommendedName>
        <fullName evidence="9">Odorant receptor</fullName>
    </recommendedName>
</protein>
<evidence type="ECO:0000256" key="7">
    <source>
        <dbReference type="ARBA" id="ARBA00023170"/>
    </source>
</evidence>
<evidence type="ECO:0000256" key="2">
    <source>
        <dbReference type="ARBA" id="ARBA00022606"/>
    </source>
</evidence>
<dbReference type="Proteomes" id="UP001549921">
    <property type="component" value="Unassembled WGS sequence"/>
</dbReference>
<feature type="transmembrane region" description="Helical" evidence="9">
    <location>
        <begin position="83"/>
        <end position="103"/>
    </location>
</feature>